<protein>
    <submittedName>
        <fullName evidence="2">CLUMA_CG014226, isoform A</fullName>
    </submittedName>
</protein>
<dbReference type="STRING" id="568069.A0A1J1IN08"/>
<dbReference type="AlphaFoldDB" id="A0A1J1IN08"/>
<feature type="region of interest" description="Disordered" evidence="1">
    <location>
        <begin position="768"/>
        <end position="987"/>
    </location>
</feature>
<evidence type="ECO:0000313" key="3">
    <source>
        <dbReference type="Proteomes" id="UP000183832"/>
    </source>
</evidence>
<organism evidence="2 3">
    <name type="scientific">Clunio marinus</name>
    <dbReference type="NCBI Taxonomy" id="568069"/>
    <lineage>
        <taxon>Eukaryota</taxon>
        <taxon>Metazoa</taxon>
        <taxon>Ecdysozoa</taxon>
        <taxon>Arthropoda</taxon>
        <taxon>Hexapoda</taxon>
        <taxon>Insecta</taxon>
        <taxon>Pterygota</taxon>
        <taxon>Neoptera</taxon>
        <taxon>Endopterygota</taxon>
        <taxon>Diptera</taxon>
        <taxon>Nematocera</taxon>
        <taxon>Chironomoidea</taxon>
        <taxon>Chironomidae</taxon>
        <taxon>Clunio</taxon>
    </lineage>
</organism>
<feature type="compositionally biased region" description="Polar residues" evidence="1">
    <location>
        <begin position="824"/>
        <end position="833"/>
    </location>
</feature>
<evidence type="ECO:0000313" key="2">
    <source>
        <dbReference type="EMBL" id="CRL01544.1"/>
    </source>
</evidence>
<dbReference type="EMBL" id="CVRI01000055">
    <property type="protein sequence ID" value="CRL01544.1"/>
    <property type="molecule type" value="Genomic_DNA"/>
</dbReference>
<reference evidence="2 3" key="1">
    <citation type="submission" date="2015-04" db="EMBL/GenBank/DDBJ databases">
        <authorList>
            <person name="Syromyatnikov M.Y."/>
            <person name="Popov V.N."/>
        </authorList>
    </citation>
    <scope>NUCLEOTIDE SEQUENCE [LARGE SCALE GENOMIC DNA]</scope>
</reference>
<dbReference type="SUPFAM" id="SSF81606">
    <property type="entry name" value="PP2C-like"/>
    <property type="match status" value="1"/>
</dbReference>
<evidence type="ECO:0000256" key="1">
    <source>
        <dbReference type="SAM" id="MobiDB-lite"/>
    </source>
</evidence>
<feature type="compositionally biased region" description="Low complexity" evidence="1">
    <location>
        <begin position="769"/>
        <end position="823"/>
    </location>
</feature>
<feature type="compositionally biased region" description="Polar residues" evidence="1">
    <location>
        <begin position="840"/>
        <end position="851"/>
    </location>
</feature>
<feature type="region of interest" description="Disordered" evidence="1">
    <location>
        <begin position="375"/>
        <end position="431"/>
    </location>
</feature>
<dbReference type="Proteomes" id="UP000183832">
    <property type="component" value="Unassembled WGS sequence"/>
</dbReference>
<feature type="non-terminal residue" evidence="2">
    <location>
        <position position="1"/>
    </location>
</feature>
<feature type="compositionally biased region" description="Basic and acidic residues" evidence="1">
    <location>
        <begin position="416"/>
        <end position="431"/>
    </location>
</feature>
<sequence length="1120" mass="122523">TDDCIKVTQQHFHFLSSFLLIADNYRSIASDLCSLAKEQGSRDNISVIVVYLKDPQLIATQSWPSTFQEQSKNMENFNIYEHQEQPVANPVTMDALGNTNQDIYNNPFGDFNNQFISDVAMGKASEISDLVTQQQPVCNITETMTNNLNNINNNKFNNGHDEMEKNFVVDDGLNFDQPSSQQPQEAANILVLNDDNNNSNNDNFSGPETDVDAIDDDVPLNASLGAVGGAKEKIQMEFKETEDFTDQAAENVNFGVDNSAAIYGTLENKIFEELSLHNPDMIEGNNPFESIDDSNVLKEAAKFASAPVMEEFIDNKTFEQEIHDMSDFVEKAQKFGMEEEFNKEIIGAVDELKSATDDEVAMQQQPQIDLGFIESTQQQQQQQAIGESGGEESEDEWNYIEGDKKSSDNNLAAVKENSEKVESTLTEERQETEGEQLGKFIEHEQQFNSSIKDCEAVKEIAEEHFKEEIENKLPLTIDTEESDEMSQLNPDAKEFIPVSPSRELFNNMSLNSPPLNGQMNPIINNLVNEDIVVSQSPRKGEFQPMEDVIIPSEQDFDTECSSRPHEFDSSSPIENRDVPQIMNLKESQQRDDKLEHEYKDEAFFEEEKRQSSEDYKVLEKSFSDYSNGFQNVIDDPMNRSFYEGREGDVLLATAGDVLNTLQPIPTFEDEQPEADHQNFTTESDKPEADHLECQITSESILSFTQETKDDQFEAEQFVEEIKSASEVADKYNDVGLSPQLPEVTFNTVQTTVDEPIKAEMELIEQIQETVPAAKAPSSTTASTKAPITKPAPTKPLATTKKATAPLSAAPKPAPKSTVSSASTLRSKPSTTSAAAPKRPMSSTTAKPSTDSAAAKPTPAARATTLTKKPATSVAATKPLSRPTSAAVPSKTKLTNGSSTERKPLSFSASTTRAPAKPPTSLATKPNGTSMTTAARSPTKPLSSTRLSTSNVEKSSTSPIKEKLLNRSIGSATSTRSPRPTTSATTMKTVVKDVKSPTGTASKTTPSSLSAVGVKKPLSAVKKASTTTTTTTTVKKVPSKTTAVKKTTTTTTTVVQKKKIVNGDIVSEETSTTTTSGEPQLMIEEIIKDGFASELNGHTNGTAENGTAADNVQMLIDSTAD</sequence>
<dbReference type="InterPro" id="IPR009818">
    <property type="entry name" value="PAM2_motif"/>
</dbReference>
<feature type="compositionally biased region" description="Low complexity" evidence="1">
    <location>
        <begin position="970"/>
        <end position="985"/>
    </location>
</feature>
<name>A0A1J1IN08_9DIPT</name>
<feature type="region of interest" description="Disordered" evidence="1">
    <location>
        <begin position="555"/>
        <end position="596"/>
    </location>
</feature>
<feature type="compositionally biased region" description="Polar residues" evidence="1">
    <location>
        <begin position="920"/>
        <end position="958"/>
    </location>
</feature>
<accession>A0A1J1IN08</accession>
<dbReference type="Pfam" id="PF07145">
    <property type="entry name" value="PAM2"/>
    <property type="match status" value="1"/>
</dbReference>
<dbReference type="InterPro" id="IPR036457">
    <property type="entry name" value="PPM-type-like_dom_sf"/>
</dbReference>
<gene>
    <name evidence="2" type="ORF">CLUMA_CG014226</name>
</gene>
<feature type="compositionally biased region" description="Basic and acidic residues" evidence="1">
    <location>
        <begin position="587"/>
        <end position="596"/>
    </location>
</feature>
<keyword evidence="3" id="KW-1185">Reference proteome</keyword>
<proteinExistence type="predicted"/>
<feature type="compositionally biased region" description="Low complexity" evidence="1">
    <location>
        <begin position="852"/>
        <end position="871"/>
    </location>
</feature>
<feature type="compositionally biased region" description="Acidic residues" evidence="1">
    <location>
        <begin position="389"/>
        <end position="398"/>
    </location>
</feature>
<dbReference type="OrthoDB" id="8060570at2759"/>